<dbReference type="SUPFAM" id="SSF53613">
    <property type="entry name" value="Ribokinase-like"/>
    <property type="match status" value="1"/>
</dbReference>
<dbReference type="InterPro" id="IPR029056">
    <property type="entry name" value="Ribokinase-like"/>
</dbReference>
<sequence>MSRAPDSGRVFAGGKGANQAVAAARLSGGTGRKVQFVCQFGNDAHAPMLRKTLVDHGVDISGSGHCKDKPSGQGYVFLEPDGTASSVVVGGSNASWPSEIPADLSRLVGGASAVLLQREIPEHVNEYVAQAASSARVPILQDAGGEDRPISDALLGMADFVAPNETELARLTGLPVASEAEAVAAAERLQARGARAVLVTLGEGGALLLTGQGLLLRQPCLRVPGGRVVDATGAGDSFRAAFATGLVEGRPLEECLRLAAAAGALAVSRLGAIPSLPTREECEQLAFGTPSFAVGGSSASSSAPAPAPAAPAPAAPAPAARDREEGRGDGFPLKFASRLNSMKDRLDLWGGANDVLGWVARQGTIRGLGLVDFNYPQHLSGLAPEQARGALRASGLEAGAVCLRYPKEFILGALTNPDAALRQRAIDITLEAGAWARELGARELIVWSAFDGYDYSMQVDHTALWSRIVDAFQKVCSAYPDLLVSLEFKPTDENMRFFAVPSTGAAMLLVRDIDCPNMGLTLDFGHCLAAGENPAQSAAMVGSAGKLFGIQLNDGYQRIGAEDGLMFGSVHPLMALEFVMWLQKTDYKGHVYFDTFPNEDPVREAEYNIRRFKALWRRAERLQQHLGGRLAAHDALGVLEAMEELGDEC</sequence>
<dbReference type="Proteomes" id="UP001189429">
    <property type="component" value="Unassembled WGS sequence"/>
</dbReference>
<keyword evidence="7" id="KW-1185">Reference proteome</keyword>
<evidence type="ECO:0000313" key="7">
    <source>
        <dbReference type="Proteomes" id="UP001189429"/>
    </source>
</evidence>
<feature type="compositionally biased region" description="Pro residues" evidence="3">
    <location>
        <begin position="305"/>
        <end position="316"/>
    </location>
</feature>
<reference evidence="6" key="1">
    <citation type="submission" date="2023-10" db="EMBL/GenBank/DDBJ databases">
        <authorList>
            <person name="Chen Y."/>
            <person name="Shah S."/>
            <person name="Dougan E. K."/>
            <person name="Thang M."/>
            <person name="Chan C."/>
        </authorList>
    </citation>
    <scope>NUCLEOTIDE SEQUENCE [LARGE SCALE GENOMIC DNA]</scope>
</reference>
<protein>
    <recommendedName>
        <fullName evidence="8">Ribokinase</fullName>
    </recommendedName>
</protein>
<dbReference type="Gene3D" id="3.40.1190.20">
    <property type="match status" value="1"/>
</dbReference>
<dbReference type="Gene3D" id="3.20.20.150">
    <property type="entry name" value="Divalent-metal-dependent TIM barrel enzymes"/>
    <property type="match status" value="1"/>
</dbReference>
<name>A0ABN9WVL6_9DINO</name>
<dbReference type="Pfam" id="PF01261">
    <property type="entry name" value="AP_endonuc_2"/>
    <property type="match status" value="1"/>
</dbReference>
<organism evidence="6 7">
    <name type="scientific">Prorocentrum cordatum</name>
    <dbReference type="NCBI Taxonomy" id="2364126"/>
    <lineage>
        <taxon>Eukaryota</taxon>
        <taxon>Sar</taxon>
        <taxon>Alveolata</taxon>
        <taxon>Dinophyceae</taxon>
        <taxon>Prorocentrales</taxon>
        <taxon>Prorocentraceae</taxon>
        <taxon>Prorocentrum</taxon>
    </lineage>
</organism>
<evidence type="ECO:0000259" key="4">
    <source>
        <dbReference type="Pfam" id="PF00294"/>
    </source>
</evidence>
<dbReference type="PANTHER" id="PTHR10584:SF166">
    <property type="entry name" value="RIBOKINASE"/>
    <property type="match status" value="1"/>
</dbReference>
<evidence type="ECO:0000259" key="5">
    <source>
        <dbReference type="Pfam" id="PF01261"/>
    </source>
</evidence>
<evidence type="ECO:0000256" key="1">
    <source>
        <dbReference type="ARBA" id="ARBA00022679"/>
    </source>
</evidence>
<dbReference type="Pfam" id="PF00294">
    <property type="entry name" value="PfkB"/>
    <property type="match status" value="1"/>
</dbReference>
<dbReference type="PRINTS" id="PR00990">
    <property type="entry name" value="RIBOKINASE"/>
</dbReference>
<dbReference type="InterPro" id="IPR002139">
    <property type="entry name" value="Ribo/fructo_kinase"/>
</dbReference>
<dbReference type="InterPro" id="IPR036237">
    <property type="entry name" value="Xyl_isomerase-like_sf"/>
</dbReference>
<keyword evidence="2" id="KW-0418">Kinase</keyword>
<accession>A0ABN9WVL6</accession>
<feature type="region of interest" description="Disordered" evidence="3">
    <location>
        <begin position="297"/>
        <end position="330"/>
    </location>
</feature>
<evidence type="ECO:0000313" key="6">
    <source>
        <dbReference type="EMBL" id="CAK0890887.1"/>
    </source>
</evidence>
<evidence type="ECO:0000256" key="3">
    <source>
        <dbReference type="SAM" id="MobiDB-lite"/>
    </source>
</evidence>
<gene>
    <name evidence="6" type="ORF">PCOR1329_LOCUS70985</name>
</gene>
<dbReference type="SUPFAM" id="SSF51658">
    <property type="entry name" value="Xylose isomerase-like"/>
    <property type="match status" value="1"/>
</dbReference>
<evidence type="ECO:0008006" key="8">
    <source>
        <dbReference type="Google" id="ProtNLM"/>
    </source>
</evidence>
<dbReference type="InterPro" id="IPR011611">
    <property type="entry name" value="PfkB_dom"/>
</dbReference>
<evidence type="ECO:0000256" key="2">
    <source>
        <dbReference type="ARBA" id="ARBA00022777"/>
    </source>
</evidence>
<dbReference type="EMBL" id="CAUYUJ010019396">
    <property type="protein sequence ID" value="CAK0890887.1"/>
    <property type="molecule type" value="Genomic_DNA"/>
</dbReference>
<dbReference type="PANTHER" id="PTHR10584">
    <property type="entry name" value="SUGAR KINASE"/>
    <property type="match status" value="1"/>
</dbReference>
<feature type="domain" description="Xylose isomerase-like TIM barrel" evidence="5">
    <location>
        <begin position="377"/>
        <end position="605"/>
    </location>
</feature>
<proteinExistence type="predicted"/>
<dbReference type="InterPro" id="IPR013022">
    <property type="entry name" value="Xyl_isomerase-like_TIM-brl"/>
</dbReference>
<keyword evidence="1" id="KW-0808">Transferase</keyword>
<comment type="caution">
    <text evidence="6">The sequence shown here is derived from an EMBL/GenBank/DDBJ whole genome shotgun (WGS) entry which is preliminary data.</text>
</comment>
<feature type="domain" description="Carbohydrate kinase PfkB" evidence="4">
    <location>
        <begin position="7"/>
        <end position="279"/>
    </location>
</feature>